<sequence>MYNENNCYLQNFEIGKNLNSIRIFSLVDKNFKCNQANMLSNASQVIQVERVNYRKTDRAIHGKKEKQLLDDSEMV</sequence>
<proteinExistence type="predicted"/>
<evidence type="ECO:0000313" key="2">
    <source>
        <dbReference type="Proteomes" id="UP000055048"/>
    </source>
</evidence>
<comment type="caution">
    <text evidence="1">The sequence shown here is derived from an EMBL/GenBank/DDBJ whole genome shotgun (WGS) entry which is preliminary data.</text>
</comment>
<name>A0A0V0TII1_9BILA</name>
<dbReference type="Proteomes" id="UP000055048">
    <property type="component" value="Unassembled WGS sequence"/>
</dbReference>
<reference evidence="1 2" key="1">
    <citation type="submission" date="2015-01" db="EMBL/GenBank/DDBJ databases">
        <title>Evolution of Trichinella species and genotypes.</title>
        <authorList>
            <person name="Korhonen P.K."/>
            <person name="Edoardo P."/>
            <person name="Giuseppe L.R."/>
            <person name="Gasser R.B."/>
        </authorList>
    </citation>
    <scope>NUCLEOTIDE SEQUENCE [LARGE SCALE GENOMIC DNA]</scope>
    <source>
        <strain evidence="1">ISS417</strain>
    </source>
</reference>
<dbReference type="EMBL" id="JYDJ01000272">
    <property type="protein sequence ID" value="KRX38323.1"/>
    <property type="molecule type" value="Genomic_DNA"/>
</dbReference>
<protein>
    <submittedName>
        <fullName evidence="1">Uncharacterized protein</fullName>
    </submittedName>
</protein>
<gene>
    <name evidence="1" type="ORF">T05_15625</name>
</gene>
<organism evidence="1 2">
    <name type="scientific">Trichinella murrelli</name>
    <dbReference type="NCBI Taxonomy" id="144512"/>
    <lineage>
        <taxon>Eukaryota</taxon>
        <taxon>Metazoa</taxon>
        <taxon>Ecdysozoa</taxon>
        <taxon>Nematoda</taxon>
        <taxon>Enoplea</taxon>
        <taxon>Dorylaimia</taxon>
        <taxon>Trichinellida</taxon>
        <taxon>Trichinellidae</taxon>
        <taxon>Trichinella</taxon>
    </lineage>
</organism>
<dbReference type="AlphaFoldDB" id="A0A0V0TII1"/>
<evidence type="ECO:0000313" key="1">
    <source>
        <dbReference type="EMBL" id="KRX38323.1"/>
    </source>
</evidence>
<accession>A0A0V0TII1</accession>
<keyword evidence="2" id="KW-1185">Reference proteome</keyword>